<dbReference type="InterPro" id="IPR051448">
    <property type="entry name" value="CdaR-like_regulators"/>
</dbReference>
<feature type="domain" description="PucR C-terminal helix-turn-helix" evidence="2">
    <location>
        <begin position="442"/>
        <end position="498"/>
    </location>
</feature>
<dbReference type="InterPro" id="IPR042070">
    <property type="entry name" value="PucR_C-HTH_sf"/>
</dbReference>
<sequence length="498" mass="51927">MSETGLTVKALLKALDKAVHGLAAAPRGLGGVVRSVVVAGDGAPVPAGALVVVPPGGAAALAARAGQLAASAVAAGDGDADGLRGLGLPVLSVDPAVGTDEFAALARSVLDAAATETGHGDLFSLAQTVATLTGGIVSIEDAAGQVLAYSASDEGADELRRQTILGRGCPESFLAHLREWGVNERIRDGEVVEVAERPDLGAARRLVVGIQAGERALGTIWVQVGGRPLAETSPQVLRGAARLAALHVMRAHSEARSTGRDTEGLAVGLLTGAFDTDALARHLGADPTTPVAVVALALREGEVDPPWRLDQAAEITSVYAAAYRREALVIPACGLLYVLVPAPSGRAPTAWTRELVSVLRENLGTPVQAAVAGVAPRMRAVPSLKKVASRALEVVADRPERLVTAFEEVRSSVVLRELFDALADRPGLRDDRLDALDDEQRRSLSAYLDAFGDVSGAAERLHVHPNTLRHRIRRIRELTGLDLDDADQRLLATLTLRA</sequence>
<feature type="domain" description="CdaR GGDEF-like" evidence="3">
    <location>
        <begin position="276"/>
        <end position="394"/>
    </location>
</feature>
<evidence type="ECO:0000313" key="4">
    <source>
        <dbReference type="EMBL" id="QUX29494.1"/>
    </source>
</evidence>
<evidence type="ECO:0000259" key="3">
    <source>
        <dbReference type="Pfam" id="PF17853"/>
    </source>
</evidence>
<name>A0ABX8C4Z9_9ACTN</name>
<dbReference type="PANTHER" id="PTHR33744">
    <property type="entry name" value="CARBOHYDRATE DIACID REGULATOR"/>
    <property type="match status" value="1"/>
</dbReference>
<gene>
    <name evidence="4" type="ORF">KGD83_02590</name>
</gene>
<keyword evidence="5" id="KW-1185">Reference proteome</keyword>
<comment type="similarity">
    <text evidence="1">Belongs to the CdaR family.</text>
</comment>
<dbReference type="PANTHER" id="PTHR33744:SF17">
    <property type="entry name" value="CONSERVED PROTEIN"/>
    <property type="match status" value="1"/>
</dbReference>
<dbReference type="Pfam" id="PF17853">
    <property type="entry name" value="GGDEF_2"/>
    <property type="match status" value="1"/>
</dbReference>
<accession>A0ABX8C4Z9</accession>
<dbReference type="RefSeq" id="WP_212642348.1">
    <property type="nucleotide sequence ID" value="NZ_CP074132.1"/>
</dbReference>
<reference evidence="5" key="1">
    <citation type="submission" date="2021-05" db="EMBL/GenBank/DDBJ databases">
        <title>Direct Submission.</title>
        <authorList>
            <person name="Li K."/>
            <person name="Gao J."/>
        </authorList>
    </citation>
    <scope>NUCLEOTIDE SEQUENCE [LARGE SCALE GENOMIC DNA]</scope>
    <source>
        <strain evidence="5">HDS12</strain>
    </source>
</reference>
<dbReference type="Pfam" id="PF13556">
    <property type="entry name" value="HTH_30"/>
    <property type="match status" value="1"/>
</dbReference>
<evidence type="ECO:0000259" key="2">
    <source>
        <dbReference type="Pfam" id="PF13556"/>
    </source>
</evidence>
<evidence type="ECO:0000256" key="1">
    <source>
        <dbReference type="ARBA" id="ARBA00006754"/>
    </source>
</evidence>
<protein>
    <submittedName>
        <fullName evidence="4">Helix-turn-helix domain-containing protein</fullName>
    </submittedName>
</protein>
<proteinExistence type="inferred from homology"/>
<evidence type="ECO:0000313" key="5">
    <source>
        <dbReference type="Proteomes" id="UP000678016"/>
    </source>
</evidence>
<organism evidence="4 5">
    <name type="scientific">Nocardiopsis akebiae</name>
    <dbReference type="NCBI Taxonomy" id="2831968"/>
    <lineage>
        <taxon>Bacteria</taxon>
        <taxon>Bacillati</taxon>
        <taxon>Actinomycetota</taxon>
        <taxon>Actinomycetes</taxon>
        <taxon>Streptosporangiales</taxon>
        <taxon>Nocardiopsidaceae</taxon>
        <taxon>Nocardiopsis</taxon>
    </lineage>
</organism>
<dbReference type="InterPro" id="IPR025736">
    <property type="entry name" value="PucR_C-HTH_dom"/>
</dbReference>
<dbReference type="Gene3D" id="1.10.10.2840">
    <property type="entry name" value="PucR C-terminal helix-turn-helix domain"/>
    <property type="match status" value="1"/>
</dbReference>
<dbReference type="EMBL" id="CP074132">
    <property type="protein sequence ID" value="QUX29494.1"/>
    <property type="molecule type" value="Genomic_DNA"/>
</dbReference>
<dbReference type="Proteomes" id="UP000678016">
    <property type="component" value="Chromosome"/>
</dbReference>
<dbReference type="InterPro" id="IPR041522">
    <property type="entry name" value="CdaR_GGDEF"/>
</dbReference>